<dbReference type="EMBL" id="SJPY01000003">
    <property type="protein sequence ID" value="TWU43548.1"/>
    <property type="molecule type" value="Genomic_DNA"/>
</dbReference>
<dbReference type="AlphaFoldDB" id="A0A5C6E3T3"/>
<sequence>MHPFVETISIAGGIAAAIVGAVVLLTLFYRGLSWITGGEKPDTIAVRGVLKKDTLATVHVAGRKPFERVRFIGFTNSQSMKTHLPWELNGMVIFEDEASTRFLVRAKDIKMIIVPPNGEHGDQFPATESDA</sequence>
<keyword evidence="3" id="KW-1185">Reference proteome</keyword>
<keyword evidence="1" id="KW-0472">Membrane</keyword>
<name>A0A5C6E3T3_9BACT</name>
<organism evidence="2 3">
    <name type="scientific">Novipirellula aureliae</name>
    <dbReference type="NCBI Taxonomy" id="2527966"/>
    <lineage>
        <taxon>Bacteria</taxon>
        <taxon>Pseudomonadati</taxon>
        <taxon>Planctomycetota</taxon>
        <taxon>Planctomycetia</taxon>
        <taxon>Pirellulales</taxon>
        <taxon>Pirellulaceae</taxon>
        <taxon>Novipirellula</taxon>
    </lineage>
</organism>
<evidence type="ECO:0000313" key="3">
    <source>
        <dbReference type="Proteomes" id="UP000315471"/>
    </source>
</evidence>
<evidence type="ECO:0000256" key="1">
    <source>
        <dbReference type="SAM" id="Phobius"/>
    </source>
</evidence>
<protein>
    <submittedName>
        <fullName evidence="2">Uncharacterized protein</fullName>
    </submittedName>
</protein>
<evidence type="ECO:0000313" key="2">
    <source>
        <dbReference type="EMBL" id="TWU43548.1"/>
    </source>
</evidence>
<dbReference type="OrthoDB" id="279719at2"/>
<dbReference type="RefSeq" id="WP_146599953.1">
    <property type="nucleotide sequence ID" value="NZ_SJPY01000003.1"/>
</dbReference>
<gene>
    <name evidence="2" type="ORF">Q31b_25890</name>
</gene>
<dbReference type="Proteomes" id="UP000315471">
    <property type="component" value="Unassembled WGS sequence"/>
</dbReference>
<comment type="caution">
    <text evidence="2">The sequence shown here is derived from an EMBL/GenBank/DDBJ whole genome shotgun (WGS) entry which is preliminary data.</text>
</comment>
<keyword evidence="1" id="KW-0812">Transmembrane</keyword>
<keyword evidence="1" id="KW-1133">Transmembrane helix</keyword>
<accession>A0A5C6E3T3</accession>
<reference evidence="2 3" key="1">
    <citation type="submission" date="2019-02" db="EMBL/GenBank/DDBJ databases">
        <title>Deep-cultivation of Planctomycetes and their phenomic and genomic characterization uncovers novel biology.</title>
        <authorList>
            <person name="Wiegand S."/>
            <person name="Jogler M."/>
            <person name="Boedeker C."/>
            <person name="Pinto D."/>
            <person name="Vollmers J."/>
            <person name="Rivas-Marin E."/>
            <person name="Kohn T."/>
            <person name="Peeters S.H."/>
            <person name="Heuer A."/>
            <person name="Rast P."/>
            <person name="Oberbeckmann S."/>
            <person name="Bunk B."/>
            <person name="Jeske O."/>
            <person name="Meyerdierks A."/>
            <person name="Storesund J.E."/>
            <person name="Kallscheuer N."/>
            <person name="Luecker S."/>
            <person name="Lage O.M."/>
            <person name="Pohl T."/>
            <person name="Merkel B.J."/>
            <person name="Hornburger P."/>
            <person name="Mueller R.-W."/>
            <person name="Bruemmer F."/>
            <person name="Labrenz M."/>
            <person name="Spormann A.M."/>
            <person name="Op Den Camp H."/>
            <person name="Overmann J."/>
            <person name="Amann R."/>
            <person name="Jetten M.S.M."/>
            <person name="Mascher T."/>
            <person name="Medema M.H."/>
            <person name="Devos D.P."/>
            <person name="Kaster A.-K."/>
            <person name="Ovreas L."/>
            <person name="Rohde M."/>
            <person name="Galperin M.Y."/>
            <person name="Jogler C."/>
        </authorList>
    </citation>
    <scope>NUCLEOTIDE SEQUENCE [LARGE SCALE GENOMIC DNA]</scope>
    <source>
        <strain evidence="2 3">Q31b</strain>
    </source>
</reference>
<feature type="transmembrane region" description="Helical" evidence="1">
    <location>
        <begin position="6"/>
        <end position="29"/>
    </location>
</feature>
<proteinExistence type="predicted"/>